<dbReference type="Pfam" id="PF13561">
    <property type="entry name" value="adh_short_C2"/>
    <property type="match status" value="1"/>
</dbReference>
<evidence type="ECO:0000313" key="5">
    <source>
        <dbReference type="EMBL" id="GLS67552.1"/>
    </source>
</evidence>
<dbReference type="Gene3D" id="3.40.50.720">
    <property type="entry name" value="NAD(P)-binding Rossmann-like Domain"/>
    <property type="match status" value="1"/>
</dbReference>
<dbReference type="AlphaFoldDB" id="A0A512JD13"/>
<keyword evidence="7" id="KW-1185">Reference proteome</keyword>
<comment type="caution">
    <text evidence="4">The sequence shown here is derived from an EMBL/GenBank/DDBJ whole genome shotgun (WGS) entry which is preliminary data.</text>
</comment>
<organism evidence="4 6">
    <name type="scientific">Methylobacterium oxalidis</name>
    <dbReference type="NCBI Taxonomy" id="944322"/>
    <lineage>
        <taxon>Bacteria</taxon>
        <taxon>Pseudomonadati</taxon>
        <taxon>Pseudomonadota</taxon>
        <taxon>Alphaproteobacteria</taxon>
        <taxon>Hyphomicrobiales</taxon>
        <taxon>Methylobacteriaceae</taxon>
        <taxon>Methylobacterium</taxon>
    </lineage>
</organism>
<dbReference type="InterPro" id="IPR036291">
    <property type="entry name" value="NAD(P)-bd_dom_sf"/>
</dbReference>
<evidence type="ECO:0000313" key="6">
    <source>
        <dbReference type="Proteomes" id="UP000321960"/>
    </source>
</evidence>
<name>A0A512JD13_9HYPH</name>
<comment type="similarity">
    <text evidence="1">Belongs to the short-chain dehydrogenases/reductases (SDR) family.</text>
</comment>
<dbReference type="Proteomes" id="UP001156856">
    <property type="component" value="Unassembled WGS sequence"/>
</dbReference>
<keyword evidence="3" id="KW-0520">NAD</keyword>
<evidence type="ECO:0000256" key="1">
    <source>
        <dbReference type="ARBA" id="ARBA00006484"/>
    </source>
</evidence>
<dbReference type="SUPFAM" id="SSF51735">
    <property type="entry name" value="NAD(P)-binding Rossmann-fold domains"/>
    <property type="match status" value="1"/>
</dbReference>
<reference evidence="4 6" key="3">
    <citation type="submission" date="2019-07" db="EMBL/GenBank/DDBJ databases">
        <title>Whole genome shotgun sequence of Methylobacterium oxalidis NBRC 107715.</title>
        <authorList>
            <person name="Hosoyama A."/>
            <person name="Uohara A."/>
            <person name="Ohji S."/>
            <person name="Ichikawa N."/>
        </authorList>
    </citation>
    <scope>NUCLEOTIDE SEQUENCE [LARGE SCALE GENOMIC DNA]</scope>
    <source>
        <strain evidence="4 6">NBRC 107715</strain>
    </source>
</reference>
<dbReference type="EMBL" id="BSPK01000113">
    <property type="protein sequence ID" value="GLS67552.1"/>
    <property type="molecule type" value="Genomic_DNA"/>
</dbReference>
<reference evidence="5" key="4">
    <citation type="submission" date="2023-01" db="EMBL/GenBank/DDBJ databases">
        <title>Draft genome sequence of Methylobacterium oxalidis strain NBRC 107715.</title>
        <authorList>
            <person name="Sun Q."/>
            <person name="Mori K."/>
        </authorList>
    </citation>
    <scope>NUCLEOTIDE SEQUENCE</scope>
    <source>
        <strain evidence="5">NBRC 107715</strain>
    </source>
</reference>
<dbReference type="PANTHER" id="PTHR43477">
    <property type="entry name" value="DIHYDROANTICAPSIN 7-DEHYDROGENASE"/>
    <property type="match status" value="1"/>
</dbReference>
<dbReference type="EMBL" id="BJZU01000189">
    <property type="protein sequence ID" value="GEP07815.1"/>
    <property type="molecule type" value="Genomic_DNA"/>
</dbReference>
<dbReference type="PRINTS" id="PR00080">
    <property type="entry name" value="SDRFAMILY"/>
</dbReference>
<dbReference type="GO" id="GO:0016491">
    <property type="term" value="F:oxidoreductase activity"/>
    <property type="evidence" value="ECO:0007669"/>
    <property type="project" value="UniProtKB-KW"/>
</dbReference>
<dbReference type="RefSeq" id="WP_147029218.1">
    <property type="nucleotide sequence ID" value="NZ_BJZU01000189.1"/>
</dbReference>
<evidence type="ECO:0000256" key="2">
    <source>
        <dbReference type="ARBA" id="ARBA00023002"/>
    </source>
</evidence>
<gene>
    <name evidence="5" type="ORF">GCM10007888_59360</name>
    <name evidence="4" type="ORF">MOX02_58530</name>
</gene>
<evidence type="ECO:0000313" key="4">
    <source>
        <dbReference type="EMBL" id="GEP07815.1"/>
    </source>
</evidence>
<reference evidence="7" key="2">
    <citation type="journal article" date="2019" name="Int. J. Syst. Evol. Microbiol.">
        <title>The Global Catalogue of Microorganisms (GCM) 10K type strain sequencing project: providing services to taxonomists for standard genome sequencing and annotation.</title>
        <authorList>
            <consortium name="The Broad Institute Genomics Platform"/>
            <consortium name="The Broad Institute Genome Sequencing Center for Infectious Disease"/>
            <person name="Wu L."/>
            <person name="Ma J."/>
        </authorList>
    </citation>
    <scope>NUCLEOTIDE SEQUENCE [LARGE SCALE GENOMIC DNA]</scope>
    <source>
        <strain evidence="7">NBRC 107715</strain>
    </source>
</reference>
<dbReference type="Proteomes" id="UP000321960">
    <property type="component" value="Unassembled WGS sequence"/>
</dbReference>
<reference evidence="5" key="1">
    <citation type="journal article" date="2014" name="Int. J. Syst. Evol. Microbiol.">
        <title>Complete genome of a new Firmicutes species belonging to the dominant human colonic microbiota ('Ruminococcus bicirculans') reveals two chromosomes and a selective capacity to utilize plant glucans.</title>
        <authorList>
            <consortium name="NISC Comparative Sequencing Program"/>
            <person name="Wegmann U."/>
            <person name="Louis P."/>
            <person name="Goesmann A."/>
            <person name="Henrissat B."/>
            <person name="Duncan S.H."/>
            <person name="Flint H.J."/>
        </authorList>
    </citation>
    <scope>NUCLEOTIDE SEQUENCE</scope>
    <source>
        <strain evidence="5">NBRC 107715</strain>
    </source>
</reference>
<dbReference type="FunFam" id="3.40.50.720:FF:000084">
    <property type="entry name" value="Short-chain dehydrogenase reductase"/>
    <property type="match status" value="1"/>
</dbReference>
<keyword evidence="2" id="KW-0560">Oxidoreductase</keyword>
<sequence>MDLSLKGKRALITGGSKGIGLATAALLAEEGCDLVLVGRDSSSLAGAAQAQVRHGVGVQAIPADLSRSAEHARVVEEAGGIDILVNNAGAIPAGDFLAVDEATWRSAWDLKVFGYIDLTRAFYPTLKERGGVVVNVIGSAGERAEPSYIAGSSGNAALMAFTRALGACSPRDGVRVVGINPGPVATDRIEMLLRANAERTTGDAERWQDAFKNNAFGRAATPEEIAAAVAFLASPRSGYTSGVILTIDDPARVPL</sequence>
<dbReference type="PANTHER" id="PTHR43477:SF4">
    <property type="entry name" value="DEHYDROGENASE_REDUCTASE SDR FAMILY MEMBER 6"/>
    <property type="match status" value="1"/>
</dbReference>
<dbReference type="PRINTS" id="PR00081">
    <property type="entry name" value="GDHRDH"/>
</dbReference>
<dbReference type="NCBIfam" id="NF004779">
    <property type="entry name" value="PRK06125.1"/>
    <property type="match status" value="1"/>
</dbReference>
<evidence type="ECO:0000313" key="7">
    <source>
        <dbReference type="Proteomes" id="UP001156856"/>
    </source>
</evidence>
<dbReference type="OrthoDB" id="9804774at2"/>
<evidence type="ECO:0000256" key="3">
    <source>
        <dbReference type="ARBA" id="ARBA00023027"/>
    </source>
</evidence>
<dbReference type="InterPro" id="IPR051122">
    <property type="entry name" value="SDR_DHRS6-like"/>
</dbReference>
<proteinExistence type="inferred from homology"/>
<dbReference type="InterPro" id="IPR002347">
    <property type="entry name" value="SDR_fam"/>
</dbReference>
<protein>
    <submittedName>
        <fullName evidence="4">Short-chain dehydrogenase/reductase</fullName>
    </submittedName>
</protein>
<accession>A0A512JD13</accession>